<evidence type="ECO:0000256" key="1">
    <source>
        <dbReference type="ARBA" id="ARBA00004383"/>
    </source>
</evidence>
<dbReference type="PROSITE" id="PS52015">
    <property type="entry name" value="TONB_CTD"/>
    <property type="match status" value="1"/>
</dbReference>
<dbReference type="HOGENOM" id="CLU_1365443_0_0_0"/>
<protein>
    <submittedName>
        <fullName evidence="13">TonB family protein</fullName>
    </submittedName>
</protein>
<dbReference type="InParanoid" id="Q01TR5"/>
<dbReference type="InterPro" id="IPR051045">
    <property type="entry name" value="TonB-dependent_transducer"/>
</dbReference>
<keyword evidence="9" id="KW-0472">Membrane</keyword>
<accession>Q01TR5</accession>
<keyword evidence="5" id="KW-0997">Cell inner membrane</keyword>
<dbReference type="Pfam" id="PF03544">
    <property type="entry name" value="TonB_C"/>
    <property type="match status" value="1"/>
</dbReference>
<proteinExistence type="inferred from homology"/>
<reference evidence="13" key="1">
    <citation type="submission" date="2006-10" db="EMBL/GenBank/DDBJ databases">
        <title>Complete sequence of Solibacter usitatus Ellin6076.</title>
        <authorList>
            <consortium name="US DOE Joint Genome Institute"/>
            <person name="Copeland A."/>
            <person name="Lucas S."/>
            <person name="Lapidus A."/>
            <person name="Barry K."/>
            <person name="Detter J.C."/>
            <person name="Glavina del Rio T."/>
            <person name="Hammon N."/>
            <person name="Israni S."/>
            <person name="Dalin E."/>
            <person name="Tice H."/>
            <person name="Pitluck S."/>
            <person name="Thompson L.S."/>
            <person name="Brettin T."/>
            <person name="Bruce D."/>
            <person name="Han C."/>
            <person name="Tapia R."/>
            <person name="Gilna P."/>
            <person name="Schmutz J."/>
            <person name="Larimer F."/>
            <person name="Land M."/>
            <person name="Hauser L."/>
            <person name="Kyrpides N."/>
            <person name="Mikhailova N."/>
            <person name="Janssen P.H."/>
            <person name="Kuske C.R."/>
            <person name="Richardson P."/>
        </authorList>
    </citation>
    <scope>NUCLEOTIDE SEQUENCE</scope>
    <source>
        <strain evidence="13">Ellin6076</strain>
    </source>
</reference>
<evidence type="ECO:0000313" key="13">
    <source>
        <dbReference type="EMBL" id="ABJ86955.1"/>
    </source>
</evidence>
<dbReference type="PANTHER" id="PTHR33446">
    <property type="entry name" value="PROTEIN TONB-RELATED"/>
    <property type="match status" value="1"/>
</dbReference>
<comment type="subcellular location">
    <subcellularLocation>
        <location evidence="1">Cell inner membrane</location>
        <topology evidence="1">Single-pass membrane protein</topology>
        <orientation evidence="1">Periplasmic side</orientation>
    </subcellularLocation>
</comment>
<dbReference type="STRING" id="234267.Acid_6018"/>
<keyword evidence="11" id="KW-0732">Signal</keyword>
<dbReference type="KEGG" id="sus:Acid_6018"/>
<evidence type="ECO:0000256" key="2">
    <source>
        <dbReference type="ARBA" id="ARBA00006555"/>
    </source>
</evidence>
<keyword evidence="7" id="KW-0653">Protein transport</keyword>
<evidence type="ECO:0000256" key="9">
    <source>
        <dbReference type="ARBA" id="ARBA00023136"/>
    </source>
</evidence>
<dbReference type="PANTHER" id="PTHR33446:SF2">
    <property type="entry name" value="PROTEIN TONB"/>
    <property type="match status" value="1"/>
</dbReference>
<evidence type="ECO:0000256" key="10">
    <source>
        <dbReference type="SAM" id="MobiDB-lite"/>
    </source>
</evidence>
<evidence type="ECO:0000256" key="4">
    <source>
        <dbReference type="ARBA" id="ARBA00022475"/>
    </source>
</evidence>
<feature type="domain" description="TonB C-terminal" evidence="12">
    <location>
        <begin position="45"/>
        <end position="140"/>
    </location>
</feature>
<dbReference type="SUPFAM" id="SSF74653">
    <property type="entry name" value="TolA/TonB C-terminal domain"/>
    <property type="match status" value="1"/>
</dbReference>
<evidence type="ECO:0000256" key="7">
    <source>
        <dbReference type="ARBA" id="ARBA00022927"/>
    </source>
</evidence>
<dbReference type="Gene3D" id="3.30.1150.10">
    <property type="match status" value="1"/>
</dbReference>
<keyword evidence="3" id="KW-0813">Transport</keyword>
<dbReference type="eggNOG" id="COG0810">
    <property type="taxonomic scope" value="Bacteria"/>
</dbReference>
<dbReference type="EMBL" id="CP000473">
    <property type="protein sequence ID" value="ABJ86955.1"/>
    <property type="molecule type" value="Genomic_DNA"/>
</dbReference>
<evidence type="ECO:0000256" key="8">
    <source>
        <dbReference type="ARBA" id="ARBA00022989"/>
    </source>
</evidence>
<gene>
    <name evidence="13" type="ordered locus">Acid_6018</name>
</gene>
<name>Q01TR5_SOLUE</name>
<keyword evidence="4" id="KW-1003">Cell membrane</keyword>
<evidence type="ECO:0000256" key="11">
    <source>
        <dbReference type="SAM" id="SignalP"/>
    </source>
</evidence>
<dbReference type="GO" id="GO:0031992">
    <property type="term" value="F:energy transducer activity"/>
    <property type="evidence" value="ECO:0007669"/>
    <property type="project" value="TreeGrafter"/>
</dbReference>
<keyword evidence="8" id="KW-1133">Transmembrane helix</keyword>
<feature type="region of interest" description="Disordered" evidence="10">
    <location>
        <begin position="140"/>
        <end position="169"/>
    </location>
</feature>
<feature type="chain" id="PRO_5004162429" evidence="11">
    <location>
        <begin position="22"/>
        <end position="200"/>
    </location>
</feature>
<evidence type="ECO:0000256" key="6">
    <source>
        <dbReference type="ARBA" id="ARBA00022692"/>
    </source>
</evidence>
<sequence precursor="true">MKVYMKPVFLFLIILTGALSAQTAPVEPIPPPTPAQPPVVFRVGGAVAPPAVLSKVEPTYTPEAKAKNIQGAVLLYAVVNTEGQAQNIRVLKPLDPGLDTAAIAAVKQWKFKPGTKDGDPVNVEAQIEVHFQLFTQPVKPGEVDAHAVPDKPTKPTKRGKTSGEASAEVDVEREACARIAELMGAPEIAAAIRYRAKNHQ</sequence>
<keyword evidence="6" id="KW-0812">Transmembrane</keyword>
<dbReference type="NCBIfam" id="TIGR01352">
    <property type="entry name" value="tonB_Cterm"/>
    <property type="match status" value="1"/>
</dbReference>
<dbReference type="InterPro" id="IPR006260">
    <property type="entry name" value="TonB/TolA_C"/>
</dbReference>
<dbReference type="GO" id="GO:0015031">
    <property type="term" value="P:protein transport"/>
    <property type="evidence" value="ECO:0007669"/>
    <property type="project" value="UniProtKB-KW"/>
</dbReference>
<comment type="similarity">
    <text evidence="2">Belongs to the TonB family.</text>
</comment>
<dbReference type="GO" id="GO:0098797">
    <property type="term" value="C:plasma membrane protein complex"/>
    <property type="evidence" value="ECO:0007669"/>
    <property type="project" value="TreeGrafter"/>
</dbReference>
<evidence type="ECO:0000259" key="12">
    <source>
        <dbReference type="PROSITE" id="PS52015"/>
    </source>
</evidence>
<evidence type="ECO:0000256" key="3">
    <source>
        <dbReference type="ARBA" id="ARBA00022448"/>
    </source>
</evidence>
<feature type="compositionally biased region" description="Basic and acidic residues" evidence="10">
    <location>
        <begin position="141"/>
        <end position="153"/>
    </location>
</feature>
<organism evidence="13">
    <name type="scientific">Solibacter usitatus (strain Ellin6076)</name>
    <dbReference type="NCBI Taxonomy" id="234267"/>
    <lineage>
        <taxon>Bacteria</taxon>
        <taxon>Pseudomonadati</taxon>
        <taxon>Acidobacteriota</taxon>
        <taxon>Terriglobia</taxon>
        <taxon>Bryobacterales</taxon>
        <taxon>Solibacteraceae</taxon>
        <taxon>Candidatus Solibacter</taxon>
    </lineage>
</organism>
<dbReference type="InterPro" id="IPR037682">
    <property type="entry name" value="TonB_C"/>
</dbReference>
<dbReference type="AlphaFoldDB" id="Q01TR5"/>
<feature type="signal peptide" evidence="11">
    <location>
        <begin position="1"/>
        <end position="21"/>
    </location>
</feature>
<evidence type="ECO:0000256" key="5">
    <source>
        <dbReference type="ARBA" id="ARBA00022519"/>
    </source>
</evidence>
<dbReference type="GO" id="GO:0055085">
    <property type="term" value="P:transmembrane transport"/>
    <property type="evidence" value="ECO:0007669"/>
    <property type="project" value="InterPro"/>
</dbReference>